<dbReference type="SUPFAM" id="SSF56801">
    <property type="entry name" value="Acetyl-CoA synthetase-like"/>
    <property type="match status" value="1"/>
</dbReference>
<dbReference type="InterPro" id="IPR042099">
    <property type="entry name" value="ANL_N_sf"/>
</dbReference>
<organism evidence="4 5">
    <name type="scientific">Marasmius tenuissimus</name>
    <dbReference type="NCBI Taxonomy" id="585030"/>
    <lineage>
        <taxon>Eukaryota</taxon>
        <taxon>Fungi</taxon>
        <taxon>Dikarya</taxon>
        <taxon>Basidiomycota</taxon>
        <taxon>Agaricomycotina</taxon>
        <taxon>Agaricomycetes</taxon>
        <taxon>Agaricomycetidae</taxon>
        <taxon>Agaricales</taxon>
        <taxon>Marasmiineae</taxon>
        <taxon>Marasmiaceae</taxon>
        <taxon>Marasmius</taxon>
    </lineage>
</organism>
<dbReference type="InterPro" id="IPR051414">
    <property type="entry name" value="Adenylate-forming_Reductase"/>
</dbReference>
<dbReference type="Pfam" id="PF23562">
    <property type="entry name" value="AMP-binding_C_3"/>
    <property type="match status" value="1"/>
</dbReference>
<comment type="caution">
    <text evidence="4">The sequence shown here is derived from an EMBL/GenBank/DDBJ whole genome shotgun (WGS) entry which is preliminary data.</text>
</comment>
<keyword evidence="1" id="KW-0596">Phosphopantetheine</keyword>
<dbReference type="InterPro" id="IPR036736">
    <property type="entry name" value="ACP-like_sf"/>
</dbReference>
<proteinExistence type="predicted"/>
<dbReference type="SUPFAM" id="SSF51735">
    <property type="entry name" value="NAD(P)-binding Rossmann-fold domains"/>
    <property type="match status" value="1"/>
</dbReference>
<dbReference type="Gene3D" id="3.40.50.720">
    <property type="entry name" value="NAD(P)-binding Rossmann-like Domain"/>
    <property type="match status" value="1"/>
</dbReference>
<name>A0ABR2ZEG4_9AGAR</name>
<dbReference type="EMBL" id="JBBXMP010000234">
    <property type="protein sequence ID" value="KAL0059326.1"/>
    <property type="molecule type" value="Genomic_DNA"/>
</dbReference>
<dbReference type="SMART" id="SM00823">
    <property type="entry name" value="PKS_PP"/>
    <property type="match status" value="1"/>
</dbReference>
<dbReference type="InterPro" id="IPR036291">
    <property type="entry name" value="NAD(P)-bd_dom_sf"/>
</dbReference>
<dbReference type="Proteomes" id="UP001437256">
    <property type="component" value="Unassembled WGS sequence"/>
</dbReference>
<feature type="domain" description="Polyketide synthase-like phosphopantetheine-binding" evidence="3">
    <location>
        <begin position="594"/>
        <end position="669"/>
    </location>
</feature>
<dbReference type="PANTHER" id="PTHR43439">
    <property type="entry name" value="PHENYLACETATE-COENZYME A LIGASE"/>
    <property type="match status" value="1"/>
</dbReference>
<dbReference type="InterPro" id="IPR013120">
    <property type="entry name" value="FAR_NAD-bd"/>
</dbReference>
<accession>A0ABR2ZEG4</accession>
<evidence type="ECO:0000313" key="4">
    <source>
        <dbReference type="EMBL" id="KAL0059326.1"/>
    </source>
</evidence>
<evidence type="ECO:0000259" key="3">
    <source>
        <dbReference type="SMART" id="SM00823"/>
    </source>
</evidence>
<sequence>MQTHENGLIPLPSNLKDVSSATFKRPPLDGSMSLTQIFDWQAQNSPNHHLFIYNDKDGRVQSISWREGVAAIYNGARLIHSQTANICLGRHGVPVIAIVSSTDTITYCTTIMSILRANCIAFPISPRNSPAAVAHLFEQVGVDHVYVGEPATHDLIKEALAILKNQSSPRSAPSFSQMFVFEDLFLPAHEDALITIPGELPHTLSNHDVIMYLHSSGSLAFPKAMPMTDRKLVQVGQMPWSGEQELTDKVLALHATPMFHGMGISQLAWTACAGVVLAAFEPKFPATFPTPENLFEASRATSSDVIIAVPSFIEAWARRPEYVEWLAGCSGVVYGGGTLNKEVGDYMTSQGVPIFNLYGMTEVGTLSMTLPAKTRDNYDWHYLRFSGLFREHWKSHGDDLYELVIVDSPQCTPSVFNTEVDGVRAYATSDLFTRHPTKSGYWKMYGRADDQIIHSTGEKTNPVPLESLLGQDPHLTGAVLFGQGRFNAGVLVEPKPPLRFDPVDQAKLAEFRNKIWLTVEQMNAHAPRHSRVFKEMILVSSPQKPFSYTPKNTPKRQAILRDYAEEIAGLYDAVSETTQINVPAPTSWDIGTTKSFVRVVIATILTHSVRDDDDLFQYGCDSLQATWIRNGILRGLRESADLDTRILASNFVYDHPTINRLSSFVLSLAVSGMEPGNTDNTSVKVRVMNDLVAQYSKDLACPEKHDGPKSSEKIVLLTGSTGSLGSHILSDLIQNSEIRHVYALIRSEGAPDVSQRQRTSFKRRGLDPTMIANDKVTLLAVDLADSHLGLGEELFISVQGTITHIIDVAWRVDFNLNVVSFQRNLKSVRNLIDLALRRNAHYTFASTVAVCRNAPSGHEELVAAESALGNGYSESKWVAEQIIACASDSGLRASIVRVGQLSGGRNGSWSTKEWLPSLVQASNVLKKVPDDNRIASWIPLHVASKAFVDLIDSQATPGVPEVFHLVHPNPISWTTLAQPLSKMLDASVVSYAEWHQALEELARSPSASSLKLNAFTLLDFFRIISTQDDRRETEAFGMPLLVMERTPPQSKSLTYHKSRTLGEEDVHRWVNYWQNEGIL</sequence>
<dbReference type="Gene3D" id="3.40.50.12780">
    <property type="entry name" value="N-terminal domain of ligase-like"/>
    <property type="match status" value="1"/>
</dbReference>
<protein>
    <recommendedName>
        <fullName evidence="3">Polyketide synthase-like phosphopantetheine-binding domain-containing protein</fullName>
    </recommendedName>
</protein>
<dbReference type="InterPro" id="IPR000873">
    <property type="entry name" value="AMP-dep_synth/lig_dom"/>
</dbReference>
<gene>
    <name evidence="4" type="ORF">AAF712_013932</name>
</gene>
<dbReference type="PANTHER" id="PTHR43439:SF2">
    <property type="entry name" value="ENZYME, PUTATIVE (JCVI)-RELATED"/>
    <property type="match status" value="1"/>
</dbReference>
<keyword evidence="5" id="KW-1185">Reference proteome</keyword>
<reference evidence="4 5" key="1">
    <citation type="submission" date="2024-05" db="EMBL/GenBank/DDBJ databases">
        <title>A draft genome resource for the thread blight pathogen Marasmius tenuissimus strain MS-2.</title>
        <authorList>
            <person name="Yulfo-Soto G.E."/>
            <person name="Baruah I.K."/>
            <person name="Amoako-Attah I."/>
            <person name="Bukari Y."/>
            <person name="Meinhardt L.W."/>
            <person name="Bailey B.A."/>
            <person name="Cohen S.P."/>
        </authorList>
    </citation>
    <scope>NUCLEOTIDE SEQUENCE [LARGE SCALE GENOMIC DNA]</scope>
    <source>
        <strain evidence="4 5">MS-2</strain>
    </source>
</reference>
<dbReference type="Pfam" id="PF00501">
    <property type="entry name" value="AMP-binding"/>
    <property type="match status" value="1"/>
</dbReference>
<dbReference type="Gene3D" id="1.10.1200.10">
    <property type="entry name" value="ACP-like"/>
    <property type="match status" value="1"/>
</dbReference>
<evidence type="ECO:0000256" key="2">
    <source>
        <dbReference type="ARBA" id="ARBA00022553"/>
    </source>
</evidence>
<keyword evidence="2" id="KW-0597">Phosphoprotein</keyword>
<dbReference type="Pfam" id="PF07993">
    <property type="entry name" value="NAD_binding_4"/>
    <property type="match status" value="1"/>
</dbReference>
<evidence type="ECO:0000313" key="5">
    <source>
        <dbReference type="Proteomes" id="UP001437256"/>
    </source>
</evidence>
<evidence type="ECO:0000256" key="1">
    <source>
        <dbReference type="ARBA" id="ARBA00022450"/>
    </source>
</evidence>
<dbReference type="InterPro" id="IPR020806">
    <property type="entry name" value="PKS_PP-bd"/>
</dbReference>